<evidence type="ECO:0000313" key="2">
    <source>
        <dbReference type="Proteomes" id="UP001596274"/>
    </source>
</evidence>
<name>A0ABD5T2G2_9EURY</name>
<proteinExistence type="predicted"/>
<accession>A0ABD5T2G2</accession>
<organism evidence="1 2">
    <name type="scientific">Halorubrum pallidum</name>
    <dbReference type="NCBI Taxonomy" id="1526114"/>
    <lineage>
        <taxon>Archaea</taxon>
        <taxon>Methanobacteriati</taxon>
        <taxon>Methanobacteriota</taxon>
        <taxon>Stenosarchaea group</taxon>
        <taxon>Halobacteria</taxon>
        <taxon>Halobacteriales</taxon>
        <taxon>Haloferacaceae</taxon>
        <taxon>Halorubrum</taxon>
    </lineage>
</organism>
<protein>
    <recommendedName>
        <fullName evidence="3">C2H2-type domain-containing protein</fullName>
    </recommendedName>
</protein>
<comment type="caution">
    <text evidence="1">The sequence shown here is derived from an EMBL/GenBank/DDBJ whole genome shotgun (WGS) entry which is preliminary data.</text>
</comment>
<dbReference type="Gene3D" id="2.20.28.10">
    <property type="match status" value="1"/>
</dbReference>
<evidence type="ECO:0008006" key="3">
    <source>
        <dbReference type="Google" id="ProtNLM"/>
    </source>
</evidence>
<gene>
    <name evidence="1" type="ORF">ACFQDD_09120</name>
</gene>
<dbReference type="AlphaFoldDB" id="A0ABD5T2G2"/>
<reference evidence="1 2" key="1">
    <citation type="journal article" date="2019" name="Int. J. Syst. Evol. Microbiol.">
        <title>The Global Catalogue of Microorganisms (GCM) 10K type strain sequencing project: providing services to taxonomists for standard genome sequencing and annotation.</title>
        <authorList>
            <consortium name="The Broad Institute Genomics Platform"/>
            <consortium name="The Broad Institute Genome Sequencing Center for Infectious Disease"/>
            <person name="Wu L."/>
            <person name="Ma J."/>
        </authorList>
    </citation>
    <scope>NUCLEOTIDE SEQUENCE [LARGE SCALE GENOMIC DNA]</scope>
    <source>
        <strain evidence="1 2">PJ61</strain>
    </source>
</reference>
<evidence type="ECO:0000313" key="1">
    <source>
        <dbReference type="EMBL" id="MFC6771673.1"/>
    </source>
</evidence>
<dbReference type="EMBL" id="JBHSWT010000458">
    <property type="protein sequence ID" value="MFC6771673.1"/>
    <property type="molecule type" value="Genomic_DNA"/>
</dbReference>
<keyword evidence="2" id="KW-1185">Reference proteome</keyword>
<sequence>MMARWACGHCGFIAWADDREAMREVTGSHLLAHTPEAVTQSDFRTNWDCPYCATAKTAYDVDGAVEEFKAHLHEHVADRIVADAHVADRFDWDGTVRIDAPVDSDDADALRTHFHGHAELVIAVTPDPERFVRLLDDRLDAWPRRTVVVSTEAYRFDEEAAVDVEDGSIEVVELDPRLGPDELGETVSRIIDANHDAGDVLSLEVSVFHEIVSAFDVRTACGFVQMLSARLDDSGGSLQIYADGDADPNVSTAMNFLDGEIDLTLTPEDGRFIRRA</sequence>
<dbReference type="Proteomes" id="UP001596274">
    <property type="component" value="Unassembled WGS sequence"/>
</dbReference>